<organism evidence="1 2">
    <name type="scientific">Araneus ventricosus</name>
    <name type="common">Orbweaver spider</name>
    <name type="synonym">Epeira ventricosa</name>
    <dbReference type="NCBI Taxonomy" id="182803"/>
    <lineage>
        <taxon>Eukaryota</taxon>
        <taxon>Metazoa</taxon>
        <taxon>Ecdysozoa</taxon>
        <taxon>Arthropoda</taxon>
        <taxon>Chelicerata</taxon>
        <taxon>Arachnida</taxon>
        <taxon>Araneae</taxon>
        <taxon>Araneomorphae</taxon>
        <taxon>Entelegynae</taxon>
        <taxon>Araneoidea</taxon>
        <taxon>Araneidae</taxon>
        <taxon>Araneus</taxon>
    </lineage>
</organism>
<dbReference type="Proteomes" id="UP000499080">
    <property type="component" value="Unassembled WGS sequence"/>
</dbReference>
<keyword evidence="2" id="KW-1185">Reference proteome</keyword>
<protein>
    <submittedName>
        <fullName evidence="1">Uncharacterized protein</fullName>
    </submittedName>
</protein>
<dbReference type="OrthoDB" id="6437453at2759"/>
<sequence length="86" mass="10057">MDQASMESRKWTPNNDELRQLWKREGLENQPQDNPISRSVNSTKIFGMLWNTVEDHLTVGMQSLVDSLSKNENTKRHLLRTIAKDF</sequence>
<gene>
    <name evidence="1" type="ORF">AVEN_224244_1</name>
</gene>
<accession>A0A4Y2X5H9</accession>
<dbReference type="EMBL" id="BGPR01071609">
    <property type="protein sequence ID" value="GBO44749.1"/>
    <property type="molecule type" value="Genomic_DNA"/>
</dbReference>
<evidence type="ECO:0000313" key="2">
    <source>
        <dbReference type="Proteomes" id="UP000499080"/>
    </source>
</evidence>
<proteinExistence type="predicted"/>
<reference evidence="1 2" key="1">
    <citation type="journal article" date="2019" name="Sci. Rep.">
        <title>Orb-weaving spider Araneus ventricosus genome elucidates the spidroin gene catalogue.</title>
        <authorList>
            <person name="Kono N."/>
            <person name="Nakamura H."/>
            <person name="Ohtoshi R."/>
            <person name="Moran D.A.P."/>
            <person name="Shinohara A."/>
            <person name="Yoshida Y."/>
            <person name="Fujiwara M."/>
            <person name="Mori M."/>
            <person name="Tomita M."/>
            <person name="Arakawa K."/>
        </authorList>
    </citation>
    <scope>NUCLEOTIDE SEQUENCE [LARGE SCALE GENOMIC DNA]</scope>
</reference>
<name>A0A4Y2X5H9_ARAVE</name>
<dbReference type="AlphaFoldDB" id="A0A4Y2X5H9"/>
<comment type="caution">
    <text evidence="1">The sequence shown here is derived from an EMBL/GenBank/DDBJ whole genome shotgun (WGS) entry which is preliminary data.</text>
</comment>
<evidence type="ECO:0000313" key="1">
    <source>
        <dbReference type="EMBL" id="GBO44749.1"/>
    </source>
</evidence>